<organism evidence="10 11">
    <name type="scientific">Pleomassaria siparia CBS 279.74</name>
    <dbReference type="NCBI Taxonomy" id="1314801"/>
    <lineage>
        <taxon>Eukaryota</taxon>
        <taxon>Fungi</taxon>
        <taxon>Dikarya</taxon>
        <taxon>Ascomycota</taxon>
        <taxon>Pezizomycotina</taxon>
        <taxon>Dothideomycetes</taxon>
        <taxon>Pleosporomycetidae</taxon>
        <taxon>Pleosporales</taxon>
        <taxon>Pleomassariaceae</taxon>
        <taxon>Pleomassaria</taxon>
    </lineage>
</organism>
<dbReference type="InterPro" id="IPR000967">
    <property type="entry name" value="Znf_NFX1"/>
</dbReference>
<dbReference type="SMART" id="SM00438">
    <property type="entry name" value="ZnF_NFX"/>
    <property type="match status" value="3"/>
</dbReference>
<dbReference type="GO" id="GO:0002376">
    <property type="term" value="P:immune system process"/>
    <property type="evidence" value="ECO:0007669"/>
    <property type="project" value="UniProtKB-KW"/>
</dbReference>
<dbReference type="CDD" id="cd06008">
    <property type="entry name" value="NF-X1-zinc-finger"/>
    <property type="match status" value="1"/>
</dbReference>
<dbReference type="InterPro" id="IPR046439">
    <property type="entry name" value="ZF_RZ_dom"/>
</dbReference>
<dbReference type="PROSITE" id="PS51981">
    <property type="entry name" value="ZF_RZ"/>
    <property type="match status" value="1"/>
</dbReference>
<keyword evidence="10" id="KW-0378">Hydrolase</keyword>
<keyword evidence="6" id="KW-0067">ATP-binding</keyword>
<dbReference type="PANTHER" id="PTHR10887:SF445">
    <property type="entry name" value="NFX1-TYPE ZINC FINGER-CONTAINING PROTEIN 1"/>
    <property type="match status" value="1"/>
</dbReference>
<reference evidence="10" key="1">
    <citation type="journal article" date="2020" name="Stud. Mycol.">
        <title>101 Dothideomycetes genomes: a test case for predicting lifestyles and emergence of pathogens.</title>
        <authorList>
            <person name="Haridas S."/>
            <person name="Albert R."/>
            <person name="Binder M."/>
            <person name="Bloem J."/>
            <person name="Labutti K."/>
            <person name="Salamov A."/>
            <person name="Andreopoulos B."/>
            <person name="Baker S."/>
            <person name="Barry K."/>
            <person name="Bills G."/>
            <person name="Bluhm B."/>
            <person name="Cannon C."/>
            <person name="Castanera R."/>
            <person name="Culley D."/>
            <person name="Daum C."/>
            <person name="Ezra D."/>
            <person name="Gonzalez J."/>
            <person name="Henrissat B."/>
            <person name="Kuo A."/>
            <person name="Liang C."/>
            <person name="Lipzen A."/>
            <person name="Lutzoni F."/>
            <person name="Magnuson J."/>
            <person name="Mondo S."/>
            <person name="Nolan M."/>
            <person name="Ohm R."/>
            <person name="Pangilinan J."/>
            <person name="Park H.-J."/>
            <person name="Ramirez L."/>
            <person name="Alfaro M."/>
            <person name="Sun H."/>
            <person name="Tritt A."/>
            <person name="Yoshinaga Y."/>
            <person name="Zwiers L.-H."/>
            <person name="Turgeon B."/>
            <person name="Goodwin S."/>
            <person name="Spatafora J."/>
            <person name="Crous P."/>
            <person name="Grigoriev I."/>
        </authorList>
    </citation>
    <scope>NUCLEOTIDE SEQUENCE</scope>
    <source>
        <strain evidence="10">CBS 279.74</strain>
    </source>
</reference>
<dbReference type="GO" id="GO:0008270">
    <property type="term" value="F:zinc ion binding"/>
    <property type="evidence" value="ECO:0007669"/>
    <property type="project" value="UniProtKB-KW"/>
</dbReference>
<dbReference type="GO" id="GO:0031380">
    <property type="term" value="C:nuclear RNA-directed RNA polymerase complex"/>
    <property type="evidence" value="ECO:0007669"/>
    <property type="project" value="TreeGrafter"/>
</dbReference>
<dbReference type="GO" id="GO:0004386">
    <property type="term" value="F:helicase activity"/>
    <property type="evidence" value="ECO:0007669"/>
    <property type="project" value="InterPro"/>
</dbReference>
<evidence type="ECO:0000313" key="10">
    <source>
        <dbReference type="EMBL" id="KAF2713860.1"/>
    </source>
</evidence>
<dbReference type="Gene3D" id="3.40.50.300">
    <property type="entry name" value="P-loop containing nucleotide triphosphate hydrolases"/>
    <property type="match status" value="2"/>
</dbReference>
<keyword evidence="8" id="KW-0391">Immunity</keyword>
<keyword evidence="11" id="KW-1185">Reference proteome</keyword>
<dbReference type="Proteomes" id="UP000799428">
    <property type="component" value="Unassembled WGS sequence"/>
</dbReference>
<dbReference type="Pfam" id="PF13087">
    <property type="entry name" value="AAA_12"/>
    <property type="match status" value="1"/>
</dbReference>
<dbReference type="OrthoDB" id="2423195at2759"/>
<proteinExistence type="predicted"/>
<gene>
    <name evidence="10" type="ORF">K504DRAFT_399420</name>
</gene>
<dbReference type="Pfam" id="PF13086">
    <property type="entry name" value="AAA_11"/>
    <property type="match status" value="1"/>
</dbReference>
<evidence type="ECO:0000256" key="7">
    <source>
        <dbReference type="ARBA" id="ARBA00022833"/>
    </source>
</evidence>
<dbReference type="PANTHER" id="PTHR10887">
    <property type="entry name" value="DNA2/NAM7 HELICASE FAMILY"/>
    <property type="match status" value="1"/>
</dbReference>
<feature type="domain" description="RZ-type" evidence="9">
    <location>
        <begin position="1742"/>
        <end position="1806"/>
    </location>
</feature>
<keyword evidence="4" id="KW-0677">Repeat</keyword>
<sequence length="1806" mass="202296">MQSVIQALASDGGLKRILHLVKQDFQLGHVDAQKELLPFFNVISFPKVLSSGLLETSRDTIYNTIYGPGGRHALGLFDFIASIAHAFTVGELEPTMAVFAKILELNGSAGLIDGFKHIFETLSAAVDAVEDDRGDLTIINVRKWLERAKSRLGLSKPVVELSNVSKKSSRPRARFEFEIDPPGRLSKRGPRHDNDSEDIRDIQVLPTFEEIMSDRCPYLPVLDPAELHLRGQEGLIDRHFRLYREDVVGGIRDAVKSELDKSFSAQSNGTRTIAYPNLAFEYLHCHHVHGLLITVSLDQPKQLAEFTRKQREDWWETRRRLQKDSMVCILDPGTKHSIFCSVSQIRGKIALAQDNGEEELKDSPAIKFQDLGSDPQRAIITVTLAETKDIPRIMDYFSNRESSWNLTLLEFPKVLLEAFRPTLTALQGMITEGNLPFEDLLASSQSETEVADIPPPSYAQQRDFKYDLSCLVEGGHEALSLNLKDEFETKELVNRSTLDKKQTEALIHALSRQFALCQGPPGTGKSYTGVALTRVLLANKKAANLGPILVVCYTNHALDQILEHFIDGGIKRVIRMGGRSKSERLSDLNLRVVSQIKERTRAEKKEYFDRTKTLKADAAYVNQVIQDLRRSNESDNIKNYLQDNYPDYHQQFWGVDASDFTVYSFSSDYIIRTWMRGNIDLPGVVSTARTVKELLEAEINVWEMSRSERHTIFAFWMEECQQSRIQRFLSALDEYRKTKNSHDSVKQEIDLRCLEEANIIGVTTSGLARNLSLLKRLSTKVLLVEEAGEVLEAHILTALLPSVEHAILIGDHQQLRPQLTNFDLSSESPRGRKYSLDISLFERLVCPPKGVSSIKLPFSTLDTQRRMHPMISALIRRTLYPTLEDALGVTVYPVVAGMKKRLFWLDHSWPEAGAETDEMAATSKSNDHEVEMTACLVAHLLAQGKYQSQEIAVLTPYLGQLFKLRARLSNQYEIILDDRDVEAMEKAGMGEEDLGLPSVKEVQKASLLRTLKVATVDNFQGEEAKIVIVSLVRSNRENRCGFLRTTNRINVLLSRAMHGMYIIGNSRTSGGVPMWANVINILKEDDNIGTSLALCCPRHPWTPIKVSAPDDFQRFSPEGGCDLRCDRPLYCGHVCVLKCHSDLRHDNVQCLEPCGRSKRGCDHPCRKHCGDKCDQRCEEILQDVNLVLSCGHVIKDLKCWEHQAKHPIKCMVTVERAVPKCEHTVSVHCYEDVTAQAFKCKATCQGTLGCGHNCVLQCYVCNRQNGEEHGKCMQKCDRPYSNCSHKCSVRCHPDHPCGICRRPCEVACSHSRCDLLCGEPCVPCSKKDCSSSCPHGKCSMPCAAPCDKLPCSQRCPKILPCGHQCPSLCGENCPDKRYCQACGSDSMKSMIVDPVKKTPFSEANLDKDPLVVPRCGHANLMSFMDSKLNLSSVYELHPDGTVQGLKAVIPFSLGTSEEQSGCPKCAGTLRGLNRYGRLVRHLLLDESVKRFVKSAGSAFGSLTEQFYGAQKQLETLQAMPTDINPSSELVLQDGRDAQFQAISAITSGWARYEDLKKARRNIANYTAKVHQEETPFAHLWKLVEAARRKSGDTEAMKLQSSVCQVSIHVMTMALLIRCDVSLLADVLNEFAKFRKDPLGFKIQTDLAKNRNDCLWLMIEARKAKDYERAAEAHIFYARYCAMERSFATSPSLAKNLKTDGESHTVAAHKLCELHGGKLKSLADEIKSVERMLTNGSFKQDIASKDRLSLVAAMAEDFRRIGHGKWFTCDNDHPFTVVDDKSMELARCPQCDASVGGQDPNSIVAVS</sequence>
<dbReference type="InterPro" id="IPR047187">
    <property type="entry name" value="SF1_C_Upf1"/>
</dbReference>
<dbReference type="InterPro" id="IPR027417">
    <property type="entry name" value="P-loop_NTPase"/>
</dbReference>
<evidence type="ECO:0000259" key="9">
    <source>
        <dbReference type="PROSITE" id="PS51981"/>
    </source>
</evidence>
<evidence type="ECO:0000256" key="4">
    <source>
        <dbReference type="ARBA" id="ARBA00022737"/>
    </source>
</evidence>
<evidence type="ECO:0000256" key="8">
    <source>
        <dbReference type="ARBA" id="ARBA00022859"/>
    </source>
</evidence>
<keyword evidence="2" id="KW-0963">Cytoplasm</keyword>
<dbReference type="InterPro" id="IPR045055">
    <property type="entry name" value="DNA2/NAM7-like"/>
</dbReference>
<protein>
    <submittedName>
        <fullName evidence="10">P-loop containing nucleoside triphosphate hydrolase protein</fullName>
    </submittedName>
</protein>
<accession>A0A6G1KM29</accession>
<dbReference type="CDD" id="cd18808">
    <property type="entry name" value="SF1_C_Upf1"/>
    <property type="match status" value="1"/>
</dbReference>
<dbReference type="EMBL" id="MU005765">
    <property type="protein sequence ID" value="KAF2713860.1"/>
    <property type="molecule type" value="Genomic_DNA"/>
</dbReference>
<dbReference type="GO" id="GO:0031048">
    <property type="term" value="P:regulatory ncRNA-mediated heterochromatin formation"/>
    <property type="evidence" value="ECO:0007669"/>
    <property type="project" value="TreeGrafter"/>
</dbReference>
<comment type="subcellular location">
    <subcellularLocation>
        <location evidence="1">Cytoplasm</location>
    </subcellularLocation>
</comment>
<evidence type="ECO:0000256" key="1">
    <source>
        <dbReference type="ARBA" id="ARBA00004496"/>
    </source>
</evidence>
<evidence type="ECO:0000256" key="3">
    <source>
        <dbReference type="ARBA" id="ARBA00022723"/>
    </source>
</evidence>
<dbReference type="InterPro" id="IPR041677">
    <property type="entry name" value="DNA2/NAM7_AAA_11"/>
</dbReference>
<dbReference type="InterPro" id="IPR041679">
    <property type="entry name" value="DNA2/NAM7-like_C"/>
</dbReference>
<evidence type="ECO:0000313" key="11">
    <source>
        <dbReference type="Proteomes" id="UP000799428"/>
    </source>
</evidence>
<evidence type="ECO:0000256" key="5">
    <source>
        <dbReference type="ARBA" id="ARBA00022771"/>
    </source>
</evidence>
<keyword evidence="5" id="KW-0863">Zinc-finger</keyword>
<keyword evidence="7" id="KW-0862">Zinc</keyword>
<dbReference type="SUPFAM" id="SSF52540">
    <property type="entry name" value="P-loop containing nucleoside triphosphate hydrolases"/>
    <property type="match status" value="1"/>
</dbReference>
<keyword evidence="3" id="KW-0479">Metal-binding</keyword>
<evidence type="ECO:0000256" key="2">
    <source>
        <dbReference type="ARBA" id="ARBA00022490"/>
    </source>
</evidence>
<dbReference type="FunFam" id="3.40.50.300:FF:001660">
    <property type="entry name" value="NF-X1 finger and helicase protein, putative"/>
    <property type="match status" value="1"/>
</dbReference>
<dbReference type="GO" id="GO:0005737">
    <property type="term" value="C:cytoplasm"/>
    <property type="evidence" value="ECO:0007669"/>
    <property type="project" value="UniProtKB-SubCell"/>
</dbReference>
<keyword evidence="6" id="KW-0547">Nucleotide-binding</keyword>
<dbReference type="CDD" id="cd17936">
    <property type="entry name" value="EEXXEc_NFX1"/>
    <property type="match status" value="1"/>
</dbReference>
<dbReference type="GO" id="GO:0016787">
    <property type="term" value="F:hydrolase activity"/>
    <property type="evidence" value="ECO:0007669"/>
    <property type="project" value="UniProtKB-KW"/>
</dbReference>
<name>A0A6G1KM29_9PLEO</name>
<evidence type="ECO:0000256" key="6">
    <source>
        <dbReference type="ARBA" id="ARBA00022806"/>
    </source>
</evidence>
<keyword evidence="6" id="KW-0347">Helicase</keyword>